<feature type="domain" description="Saccharopine dehydrogenase NADP binding" evidence="1">
    <location>
        <begin position="3"/>
        <end position="126"/>
    </location>
</feature>
<name>A0A7K0DDJ7_9NOCA</name>
<sequence>MRIAVYGASGFTGALVAAEARRRGIEPVLVGRDVVRLRKTSEDIGVPDAALRIASLDEIQEMATIFTECDAVVNCAGPFTRWGEPVLRAAITAGRHYVDTSGEQHHIHRTFDEFSSAAEQSGTTAVPGATDDGVPGDLIAQLAAARVSSIREVLIADLRLPGGVSRGTARSMLAVSGSGGLEFRDGAWHPDAGGTIEPVIPPGQDQPAALRVFALPGVVTVPRHVTAGRVRGAIRAEVATLFEGLTEEMAETIPEVVPMQARQDGQWLMFARVTGVNGESVSGWVTGPDAYGLTAVIAVETARRLVEVGAPAGVLAPAQAVDPADFLRYLASAGARWQVGED</sequence>
<accession>A0A7K0DDJ7</accession>
<dbReference type="SUPFAM" id="SSF51735">
    <property type="entry name" value="NAD(P)-binding Rossmann-fold domains"/>
    <property type="match status" value="1"/>
</dbReference>
<gene>
    <name evidence="2" type="ORF">NRB20_68200</name>
</gene>
<dbReference type="InterPro" id="IPR036291">
    <property type="entry name" value="NAD(P)-bd_dom_sf"/>
</dbReference>
<dbReference type="InterPro" id="IPR005097">
    <property type="entry name" value="Sacchrp_dh_NADP-bd"/>
</dbReference>
<protein>
    <recommendedName>
        <fullName evidence="1">Saccharopine dehydrogenase NADP binding domain-containing protein</fullName>
    </recommendedName>
</protein>
<comment type="caution">
    <text evidence="2">The sequence shown here is derived from an EMBL/GenBank/DDBJ whole genome shotgun (WGS) entry which is preliminary data.</text>
</comment>
<dbReference type="Proteomes" id="UP000438448">
    <property type="component" value="Unassembled WGS sequence"/>
</dbReference>
<dbReference type="Pfam" id="PF03435">
    <property type="entry name" value="Sacchrp_dh_NADP"/>
    <property type="match status" value="1"/>
</dbReference>
<dbReference type="AlphaFoldDB" id="A0A7K0DDJ7"/>
<reference evidence="2 3" key="1">
    <citation type="submission" date="2019-10" db="EMBL/GenBank/DDBJ databases">
        <title>Nocardia macrotermitis sp. nov. and Nocardia aurantia sp. nov., isolated from the gut of fungus growing-termite Macrotermes natalensis.</title>
        <authorList>
            <person name="Benndorf R."/>
            <person name="Schwitalla J."/>
            <person name="Martin K."/>
            <person name="De Beer W."/>
            <person name="Kaster A.-K."/>
            <person name="Vollmers J."/>
            <person name="Poulsen M."/>
            <person name="Beemelmanns C."/>
        </authorList>
    </citation>
    <scope>NUCLEOTIDE SEQUENCE [LARGE SCALE GENOMIC DNA]</scope>
    <source>
        <strain evidence="2 3">RB20</strain>
    </source>
</reference>
<dbReference type="EMBL" id="WEGK01000022">
    <property type="protein sequence ID" value="MQY23689.1"/>
    <property type="molecule type" value="Genomic_DNA"/>
</dbReference>
<dbReference type="Gene3D" id="3.40.50.720">
    <property type="entry name" value="NAD(P)-binding Rossmann-like Domain"/>
    <property type="match status" value="1"/>
</dbReference>
<evidence type="ECO:0000313" key="3">
    <source>
        <dbReference type="Proteomes" id="UP000438448"/>
    </source>
</evidence>
<evidence type="ECO:0000259" key="1">
    <source>
        <dbReference type="Pfam" id="PF03435"/>
    </source>
</evidence>
<keyword evidence="3" id="KW-1185">Reference proteome</keyword>
<organism evidence="2 3">
    <name type="scientific">Nocardia macrotermitis</name>
    <dbReference type="NCBI Taxonomy" id="2585198"/>
    <lineage>
        <taxon>Bacteria</taxon>
        <taxon>Bacillati</taxon>
        <taxon>Actinomycetota</taxon>
        <taxon>Actinomycetes</taxon>
        <taxon>Mycobacteriales</taxon>
        <taxon>Nocardiaceae</taxon>
        <taxon>Nocardia</taxon>
    </lineage>
</organism>
<dbReference type="RefSeq" id="WP_153415449.1">
    <property type="nucleotide sequence ID" value="NZ_WEGK01000022.1"/>
</dbReference>
<evidence type="ECO:0000313" key="2">
    <source>
        <dbReference type="EMBL" id="MQY23689.1"/>
    </source>
</evidence>
<dbReference type="PANTHER" id="PTHR43781:SF1">
    <property type="entry name" value="SACCHAROPINE DEHYDROGENASE"/>
    <property type="match status" value="1"/>
</dbReference>
<dbReference type="PANTHER" id="PTHR43781">
    <property type="entry name" value="SACCHAROPINE DEHYDROGENASE"/>
    <property type="match status" value="1"/>
</dbReference>
<dbReference type="OrthoDB" id="4420885at2"/>
<proteinExistence type="predicted"/>